<dbReference type="AlphaFoldDB" id="A0A7T7XKB4"/>
<feature type="region of interest" description="Disordered" evidence="1">
    <location>
        <begin position="1"/>
        <end position="30"/>
    </location>
</feature>
<feature type="domain" description="GLUG" evidence="2">
    <location>
        <begin position="191"/>
        <end position="213"/>
    </location>
</feature>
<keyword evidence="4" id="KW-1185">Reference proteome</keyword>
<feature type="domain" description="GLUG" evidence="2">
    <location>
        <begin position="220"/>
        <end position="245"/>
    </location>
</feature>
<dbReference type="Proteomes" id="UP000595917">
    <property type="component" value="Chromosome"/>
</dbReference>
<dbReference type="InterPro" id="IPR011493">
    <property type="entry name" value="GLUG"/>
</dbReference>
<dbReference type="SUPFAM" id="SSF51126">
    <property type="entry name" value="Pectin lyase-like"/>
    <property type="match status" value="1"/>
</dbReference>
<name>A0A7T7XKB4_9SPIR</name>
<evidence type="ECO:0000313" key="4">
    <source>
        <dbReference type="Proteomes" id="UP000595917"/>
    </source>
</evidence>
<proteinExistence type="predicted"/>
<feature type="compositionally biased region" description="Low complexity" evidence="1">
    <location>
        <begin position="9"/>
        <end position="23"/>
    </location>
</feature>
<evidence type="ECO:0000313" key="3">
    <source>
        <dbReference type="EMBL" id="QQO07753.1"/>
    </source>
</evidence>
<accession>A0A7T7XKB4</accession>
<dbReference type="RefSeq" id="WP_215625059.1">
    <property type="nucleotide sequence ID" value="NZ_CP067089.2"/>
</dbReference>
<reference evidence="3" key="1">
    <citation type="submission" date="2021-01" db="EMBL/GenBank/DDBJ databases">
        <title>Description of Breznakiella homolactica.</title>
        <authorList>
            <person name="Song Y."/>
            <person name="Brune A."/>
        </authorList>
    </citation>
    <scope>NUCLEOTIDE SEQUENCE</scope>
    <source>
        <strain evidence="3">RmG30</strain>
    </source>
</reference>
<dbReference type="EMBL" id="CP067089">
    <property type="protein sequence ID" value="QQO07753.1"/>
    <property type="molecule type" value="Genomic_DNA"/>
</dbReference>
<protein>
    <recommendedName>
        <fullName evidence="2">GLUG domain-containing protein</fullName>
    </recommendedName>
</protein>
<sequence length="407" mass="42629">MISGIACSNPAADPDLNPDLNPDTGEQNNPTPIEVVEEFRAALDALGAGEEYVLDRNLNLSAIEWEPIGTDENNAFQGIFNGNGHTIKGLNPADRRYTGLFGYTDGATIKDLTIDMQDFSVTNSNISNIGAVVGFAKNTLIENVHVSGKISVNKTALGDLGAGGIAGWTLGTTRIVNSSSRISIEAIHTNGSSQIGGIAGGNRGSIENCYAAGVHKGQQTTIGGIAGDNGFGGRIENCYAAGSISGTNNSMAGGITGWNSSFSSTSFGFIQNCYSTVSVKVAAEVGLEVYVGGIAGRNNPNAIIKNCVAINDSLEASFSSLYLGRITGQNWNSTGLDNNIALQNLPITVSNGPNSTPGTVGLNTEYGADKTALELQSRSAYDNLGWNFTAVWKMDPKKSPYPVLRWQ</sequence>
<dbReference type="InterPro" id="IPR011050">
    <property type="entry name" value="Pectin_lyase_fold/virulence"/>
</dbReference>
<gene>
    <name evidence="3" type="ORF">JFL75_12455</name>
</gene>
<dbReference type="Pfam" id="PF07581">
    <property type="entry name" value="Glug"/>
    <property type="match status" value="2"/>
</dbReference>
<evidence type="ECO:0000259" key="2">
    <source>
        <dbReference type="Pfam" id="PF07581"/>
    </source>
</evidence>
<evidence type="ECO:0000256" key="1">
    <source>
        <dbReference type="SAM" id="MobiDB-lite"/>
    </source>
</evidence>
<dbReference type="KEGG" id="bhc:JFL75_12455"/>
<organism evidence="3 4">
    <name type="scientific">Breznakiella homolactica</name>
    <dbReference type="NCBI Taxonomy" id="2798577"/>
    <lineage>
        <taxon>Bacteria</taxon>
        <taxon>Pseudomonadati</taxon>
        <taxon>Spirochaetota</taxon>
        <taxon>Spirochaetia</taxon>
        <taxon>Spirochaetales</taxon>
        <taxon>Breznakiellaceae</taxon>
        <taxon>Breznakiella</taxon>
    </lineage>
</organism>
<dbReference type="Gene3D" id="2.160.20.110">
    <property type="match status" value="2"/>
</dbReference>